<dbReference type="OrthoDB" id="7345770at2"/>
<keyword evidence="10" id="KW-1185">Reference proteome</keyword>
<evidence type="ECO:0000313" key="9">
    <source>
        <dbReference type="EMBL" id="OWQ97253.1"/>
    </source>
</evidence>
<evidence type="ECO:0000256" key="5">
    <source>
        <dbReference type="ARBA" id="ARBA00022692"/>
    </source>
</evidence>
<dbReference type="GO" id="GO:0005886">
    <property type="term" value="C:plasma membrane"/>
    <property type="evidence" value="ECO:0007669"/>
    <property type="project" value="UniProtKB-SubCell"/>
</dbReference>
<proteinExistence type="inferred from homology"/>
<feature type="transmembrane region" description="Helical" evidence="8">
    <location>
        <begin position="136"/>
        <end position="155"/>
    </location>
</feature>
<evidence type="ECO:0000256" key="1">
    <source>
        <dbReference type="ARBA" id="ARBA00004651"/>
    </source>
</evidence>
<name>A0A246JW90_9SPHN</name>
<comment type="similarity">
    <text evidence="2 8">Belongs to the 4-toluene sulfonate uptake permease (TSUP) (TC 2.A.102) family.</text>
</comment>
<comment type="caution">
    <text evidence="9">The sequence shown here is derived from an EMBL/GenBank/DDBJ whole genome shotgun (WGS) entry which is preliminary data.</text>
</comment>
<comment type="subcellular location">
    <subcellularLocation>
        <location evidence="1 8">Cell membrane</location>
        <topology evidence="1 8">Multi-pass membrane protein</topology>
    </subcellularLocation>
</comment>
<feature type="transmembrane region" description="Helical" evidence="8">
    <location>
        <begin position="231"/>
        <end position="251"/>
    </location>
</feature>
<evidence type="ECO:0000256" key="2">
    <source>
        <dbReference type="ARBA" id="ARBA00009142"/>
    </source>
</evidence>
<keyword evidence="7 8" id="KW-0472">Membrane</keyword>
<accession>A0A246JW90</accession>
<evidence type="ECO:0000256" key="4">
    <source>
        <dbReference type="ARBA" id="ARBA00022475"/>
    </source>
</evidence>
<evidence type="ECO:0000256" key="8">
    <source>
        <dbReference type="RuleBase" id="RU363041"/>
    </source>
</evidence>
<dbReference type="PANTHER" id="PTHR30269:SF37">
    <property type="entry name" value="MEMBRANE TRANSPORTER PROTEIN"/>
    <property type="match status" value="1"/>
</dbReference>
<evidence type="ECO:0000256" key="3">
    <source>
        <dbReference type="ARBA" id="ARBA00022448"/>
    </source>
</evidence>
<sequence>MTSLAQLVGLAPLTLAGAAAMTFGAAYVRGLTGFGMAIILVPLLGLIITPGEAVVLGILLQLLIGPVGMKVILADADRSTAVPIALVAMATTPLGMIALDATTPDVARLLITLVAVGAFVAVLLPKQPEGHRPGRLAIGGTGVVSGILTGFAAMPGPPVVPFYLRSALPPKTSRASMMLIFFATAIAGTLAALWVGIATWRLLILSLLLFAPMWIGNYVGGRHFGRVAPHVWQAMVAVVLGVAAVAAVARLI</sequence>
<feature type="transmembrane region" description="Helical" evidence="8">
    <location>
        <begin position="175"/>
        <end position="195"/>
    </location>
</feature>
<reference evidence="9 10" key="1">
    <citation type="journal article" date="2010" name="Int. J. Syst. Evol. Microbiol.">
        <title>Sphingopyxis bauzanensis sp. nov., a psychrophilic bacterium isolated from soil.</title>
        <authorList>
            <person name="Zhang D.C."/>
            <person name="Liu H.C."/>
            <person name="Xin Y.H."/>
            <person name="Zhou Y.G."/>
            <person name="Schinner F."/>
            <person name="Margesin R."/>
        </authorList>
    </citation>
    <scope>NUCLEOTIDE SEQUENCE [LARGE SCALE GENOMIC DNA]</scope>
    <source>
        <strain evidence="9 10">DSM 22271</strain>
    </source>
</reference>
<dbReference type="Proteomes" id="UP000197361">
    <property type="component" value="Unassembled WGS sequence"/>
</dbReference>
<evidence type="ECO:0000256" key="6">
    <source>
        <dbReference type="ARBA" id="ARBA00022989"/>
    </source>
</evidence>
<protein>
    <recommendedName>
        <fullName evidence="8">Probable membrane transporter protein</fullName>
    </recommendedName>
</protein>
<dbReference type="Pfam" id="PF01925">
    <property type="entry name" value="TauE"/>
    <property type="match status" value="1"/>
</dbReference>
<evidence type="ECO:0000256" key="7">
    <source>
        <dbReference type="ARBA" id="ARBA00023136"/>
    </source>
</evidence>
<feature type="transmembrane region" description="Helical" evidence="8">
    <location>
        <begin position="105"/>
        <end position="124"/>
    </location>
</feature>
<dbReference type="PANTHER" id="PTHR30269">
    <property type="entry name" value="TRANSMEMBRANE PROTEIN YFCA"/>
    <property type="match status" value="1"/>
</dbReference>
<keyword evidence="6 8" id="KW-1133">Transmembrane helix</keyword>
<organism evidence="9 10">
    <name type="scientific">Sphingopyxis bauzanensis</name>
    <dbReference type="NCBI Taxonomy" id="651663"/>
    <lineage>
        <taxon>Bacteria</taxon>
        <taxon>Pseudomonadati</taxon>
        <taxon>Pseudomonadota</taxon>
        <taxon>Alphaproteobacteria</taxon>
        <taxon>Sphingomonadales</taxon>
        <taxon>Sphingomonadaceae</taxon>
        <taxon>Sphingopyxis</taxon>
    </lineage>
</organism>
<dbReference type="AlphaFoldDB" id="A0A246JW90"/>
<dbReference type="InterPro" id="IPR002781">
    <property type="entry name" value="TM_pro_TauE-like"/>
</dbReference>
<gene>
    <name evidence="9" type="ORF">CDQ92_09370</name>
</gene>
<keyword evidence="4 8" id="KW-1003">Cell membrane</keyword>
<feature type="transmembrane region" description="Helical" evidence="8">
    <location>
        <begin position="34"/>
        <end position="60"/>
    </location>
</feature>
<dbReference type="EMBL" id="NISK01000002">
    <property type="protein sequence ID" value="OWQ97253.1"/>
    <property type="molecule type" value="Genomic_DNA"/>
</dbReference>
<keyword evidence="3" id="KW-0813">Transport</keyword>
<keyword evidence="5 8" id="KW-0812">Transmembrane</keyword>
<feature type="transmembrane region" description="Helical" evidence="8">
    <location>
        <begin position="81"/>
        <end position="99"/>
    </location>
</feature>
<dbReference type="InterPro" id="IPR052017">
    <property type="entry name" value="TSUP"/>
</dbReference>
<evidence type="ECO:0000313" key="10">
    <source>
        <dbReference type="Proteomes" id="UP000197361"/>
    </source>
</evidence>
<feature type="transmembrane region" description="Helical" evidence="8">
    <location>
        <begin position="202"/>
        <end position="219"/>
    </location>
</feature>
<dbReference type="RefSeq" id="WP_088441105.1">
    <property type="nucleotide sequence ID" value="NZ_BMMC01000006.1"/>
</dbReference>